<dbReference type="Proteomes" id="UP000622707">
    <property type="component" value="Unassembled WGS sequence"/>
</dbReference>
<feature type="domain" description="Cytochrome c" evidence="8">
    <location>
        <begin position="88"/>
        <end position="165"/>
    </location>
</feature>
<proteinExistence type="predicted"/>
<dbReference type="EMBL" id="JAEQND010000008">
    <property type="protein sequence ID" value="MBL0426522.1"/>
    <property type="molecule type" value="Genomic_DNA"/>
</dbReference>
<gene>
    <name evidence="9" type="ORF">JI746_15515</name>
</gene>
<evidence type="ECO:0000256" key="5">
    <source>
        <dbReference type="ARBA" id="ARBA00023004"/>
    </source>
</evidence>
<dbReference type="SUPFAM" id="SSF46626">
    <property type="entry name" value="Cytochrome c"/>
    <property type="match status" value="2"/>
</dbReference>
<comment type="caution">
    <text evidence="9">The sequence shown here is derived from an EMBL/GenBank/DDBJ whole genome shotgun (WGS) entry which is preliminary data.</text>
</comment>
<reference evidence="9 10" key="1">
    <citation type="journal article" date="2017" name="Int. J. Syst. Evol. Microbiol.">
        <title>Ramlibacter alkalitolerans sp. nov., alkali-tolerant bacterium isolated from soil of ginseng.</title>
        <authorList>
            <person name="Lee D.H."/>
            <person name="Cha C.J."/>
        </authorList>
    </citation>
    <scope>NUCLEOTIDE SEQUENCE [LARGE SCALE GENOMIC DNA]</scope>
    <source>
        <strain evidence="9 10">KACC 19305</strain>
    </source>
</reference>
<evidence type="ECO:0000313" key="10">
    <source>
        <dbReference type="Proteomes" id="UP000622707"/>
    </source>
</evidence>
<evidence type="ECO:0000256" key="2">
    <source>
        <dbReference type="ARBA" id="ARBA00022617"/>
    </source>
</evidence>
<evidence type="ECO:0000259" key="8">
    <source>
        <dbReference type="PROSITE" id="PS51007"/>
    </source>
</evidence>
<keyword evidence="10" id="KW-1185">Reference proteome</keyword>
<name>A0ABS1JQK5_9BURK</name>
<feature type="transmembrane region" description="Helical" evidence="7">
    <location>
        <begin position="18"/>
        <end position="36"/>
    </location>
</feature>
<keyword evidence="7" id="KW-1133">Transmembrane helix</keyword>
<keyword evidence="4" id="KW-0249">Electron transport</keyword>
<keyword evidence="1" id="KW-0813">Transport</keyword>
<evidence type="ECO:0000313" key="9">
    <source>
        <dbReference type="EMBL" id="MBL0426522.1"/>
    </source>
</evidence>
<dbReference type="InterPro" id="IPR009056">
    <property type="entry name" value="Cyt_c-like_dom"/>
</dbReference>
<dbReference type="Gene3D" id="1.10.760.10">
    <property type="entry name" value="Cytochrome c-like domain"/>
    <property type="match status" value="2"/>
</dbReference>
<keyword evidence="2 6" id="KW-0349">Heme</keyword>
<dbReference type="Pfam" id="PF00034">
    <property type="entry name" value="Cytochrom_C"/>
    <property type="match status" value="1"/>
</dbReference>
<evidence type="ECO:0000256" key="1">
    <source>
        <dbReference type="ARBA" id="ARBA00022448"/>
    </source>
</evidence>
<dbReference type="InterPro" id="IPR050597">
    <property type="entry name" value="Cytochrome_c_Oxidase_Subunit"/>
</dbReference>
<dbReference type="PROSITE" id="PS51007">
    <property type="entry name" value="CYTC"/>
    <property type="match status" value="2"/>
</dbReference>
<protein>
    <submittedName>
        <fullName evidence="9">Cytochrome c4</fullName>
    </submittedName>
</protein>
<organism evidence="9 10">
    <name type="scientific">Ramlibacter alkalitolerans</name>
    <dbReference type="NCBI Taxonomy" id="2039631"/>
    <lineage>
        <taxon>Bacteria</taxon>
        <taxon>Pseudomonadati</taxon>
        <taxon>Pseudomonadota</taxon>
        <taxon>Betaproteobacteria</taxon>
        <taxon>Burkholderiales</taxon>
        <taxon>Comamonadaceae</taxon>
        <taxon>Ramlibacter</taxon>
    </lineage>
</organism>
<feature type="domain" description="Cytochrome c" evidence="8">
    <location>
        <begin position="178"/>
        <end position="259"/>
    </location>
</feature>
<evidence type="ECO:0000256" key="4">
    <source>
        <dbReference type="ARBA" id="ARBA00022982"/>
    </source>
</evidence>
<evidence type="ECO:0000256" key="6">
    <source>
        <dbReference type="PROSITE-ProRule" id="PRU00433"/>
    </source>
</evidence>
<keyword evidence="7" id="KW-0812">Transmembrane</keyword>
<keyword evidence="5 6" id="KW-0408">Iron</keyword>
<dbReference type="PANTHER" id="PTHR33751">
    <property type="entry name" value="CBB3-TYPE CYTOCHROME C OXIDASE SUBUNIT FIXP"/>
    <property type="match status" value="1"/>
</dbReference>
<dbReference type="InterPro" id="IPR036909">
    <property type="entry name" value="Cyt_c-like_dom_sf"/>
</dbReference>
<keyword evidence="7" id="KW-0472">Membrane</keyword>
<dbReference type="RefSeq" id="WP_201690703.1">
    <property type="nucleotide sequence ID" value="NZ_JAEQND010000008.1"/>
</dbReference>
<keyword evidence="3 6" id="KW-0479">Metal-binding</keyword>
<sequence>MSAHGGGTFASAGVRRSLLALAALAVVAVLVAFFWLPRVKPDFVQGGLWDAICRAAGVPRNWSAAVPRDDAQASRVASVFTSTLAAGGDVGHGGTLALRCTMCHGARGVSSSDVPNLAGQYAEVTYKQLTDYKNGQRRHALMQGLAAGLSEQDIRDLAAFYAQLPRPSPAGPPTEVPKLVSVGDPMRNIAPCATCHGGIDKKPGSPWLDGMSQAYLAAQMQQFAEGARRNDTLGAMRNIARQMRPEEVDAVARYYATRAIIGHEGAAPEPAR</sequence>
<accession>A0ABS1JQK5</accession>
<dbReference type="PANTHER" id="PTHR33751:SF9">
    <property type="entry name" value="CYTOCHROME C4"/>
    <property type="match status" value="1"/>
</dbReference>
<evidence type="ECO:0000256" key="3">
    <source>
        <dbReference type="ARBA" id="ARBA00022723"/>
    </source>
</evidence>
<evidence type="ECO:0000256" key="7">
    <source>
        <dbReference type="SAM" id="Phobius"/>
    </source>
</evidence>